<reference evidence="5 6" key="1">
    <citation type="submission" date="2020-08" db="EMBL/GenBank/DDBJ databases">
        <authorList>
            <person name="Hejnol A."/>
        </authorList>
    </citation>
    <scope>NUCLEOTIDE SEQUENCE [LARGE SCALE GENOMIC DNA]</scope>
</reference>
<dbReference type="InterPro" id="IPR000504">
    <property type="entry name" value="RRM_dom"/>
</dbReference>
<proteinExistence type="predicted"/>
<dbReference type="SMART" id="SM00360">
    <property type="entry name" value="RRM"/>
    <property type="match status" value="2"/>
</dbReference>
<dbReference type="Gene3D" id="4.10.640.40">
    <property type="entry name" value="Cytoplasmic polyadenylation element-binding protein, ZZ domain"/>
    <property type="match status" value="1"/>
</dbReference>
<dbReference type="InterPro" id="IPR038446">
    <property type="entry name" value="CEBP_ZZ_sf"/>
</dbReference>
<feature type="domain" description="RRM" evidence="3">
    <location>
        <begin position="157"/>
        <end position="237"/>
    </location>
</feature>
<dbReference type="InterPro" id="IPR032296">
    <property type="entry name" value="CEBP_ZZ"/>
</dbReference>
<dbReference type="GO" id="GO:0008135">
    <property type="term" value="F:translation factor activity, RNA binding"/>
    <property type="evidence" value="ECO:0007669"/>
    <property type="project" value="TreeGrafter"/>
</dbReference>
<dbReference type="OrthoDB" id="75724at2759"/>
<evidence type="ECO:0000259" key="4">
    <source>
        <dbReference type="PROSITE" id="PS50191"/>
    </source>
</evidence>
<keyword evidence="6" id="KW-1185">Reference proteome</keyword>
<dbReference type="Proteomes" id="UP000549394">
    <property type="component" value="Unassembled WGS sequence"/>
</dbReference>
<dbReference type="Gene3D" id="3.40.525.10">
    <property type="entry name" value="CRAL-TRIO lipid binding domain"/>
    <property type="match status" value="1"/>
</dbReference>
<dbReference type="InterPro" id="IPR035979">
    <property type="entry name" value="RBD_domain_sf"/>
</dbReference>
<gene>
    <name evidence="5" type="ORF">DGYR_LOCUS11334</name>
</gene>
<dbReference type="CDD" id="cd00170">
    <property type="entry name" value="SEC14"/>
    <property type="match status" value="1"/>
</dbReference>
<evidence type="ECO:0000256" key="2">
    <source>
        <dbReference type="PROSITE-ProRule" id="PRU00176"/>
    </source>
</evidence>
<dbReference type="SUPFAM" id="SSF52087">
    <property type="entry name" value="CRAL/TRIO domain"/>
    <property type="match status" value="1"/>
</dbReference>
<dbReference type="Pfam" id="PF00650">
    <property type="entry name" value="CRAL_TRIO"/>
    <property type="match status" value="1"/>
</dbReference>
<dbReference type="SMART" id="SM00516">
    <property type="entry name" value="SEC14"/>
    <property type="match status" value="1"/>
</dbReference>
<dbReference type="GO" id="GO:2000766">
    <property type="term" value="P:negative regulation of cytoplasmic translation"/>
    <property type="evidence" value="ECO:0007669"/>
    <property type="project" value="TreeGrafter"/>
</dbReference>
<dbReference type="InterPro" id="IPR036273">
    <property type="entry name" value="CRAL/TRIO_N_dom_sf"/>
</dbReference>
<dbReference type="PANTHER" id="PTHR12566">
    <property type="entry name" value="CYTOPLASMIC POLYADENYLATION ELEMENT BINDING PROTEIN CPEB"/>
    <property type="match status" value="1"/>
</dbReference>
<dbReference type="GO" id="GO:0043005">
    <property type="term" value="C:neuron projection"/>
    <property type="evidence" value="ECO:0007669"/>
    <property type="project" value="TreeGrafter"/>
</dbReference>
<dbReference type="Gene3D" id="3.30.70.330">
    <property type="match status" value="2"/>
</dbReference>
<dbReference type="GO" id="GO:0003730">
    <property type="term" value="F:mRNA 3'-UTR binding"/>
    <property type="evidence" value="ECO:0007669"/>
    <property type="project" value="InterPro"/>
</dbReference>
<dbReference type="GO" id="GO:0045202">
    <property type="term" value="C:synapse"/>
    <property type="evidence" value="ECO:0007669"/>
    <property type="project" value="TreeGrafter"/>
</dbReference>
<dbReference type="CDD" id="cd19757">
    <property type="entry name" value="Bbox1"/>
    <property type="match status" value="1"/>
</dbReference>
<dbReference type="Gene3D" id="1.10.8.20">
    <property type="entry name" value="N-terminal domain of phosphatidylinositol transfer protein sec14p"/>
    <property type="match status" value="1"/>
</dbReference>
<evidence type="ECO:0000313" key="5">
    <source>
        <dbReference type="EMBL" id="CAD5123681.1"/>
    </source>
</evidence>
<organism evidence="5 6">
    <name type="scientific">Dimorphilus gyrociliatus</name>
    <dbReference type="NCBI Taxonomy" id="2664684"/>
    <lineage>
        <taxon>Eukaryota</taxon>
        <taxon>Metazoa</taxon>
        <taxon>Spiralia</taxon>
        <taxon>Lophotrochozoa</taxon>
        <taxon>Annelida</taxon>
        <taxon>Polychaeta</taxon>
        <taxon>Polychaeta incertae sedis</taxon>
        <taxon>Dinophilidae</taxon>
        <taxon>Dimorphilus</taxon>
    </lineage>
</organism>
<dbReference type="Pfam" id="PF16367">
    <property type="entry name" value="RRM_7"/>
    <property type="match status" value="1"/>
</dbReference>
<dbReference type="GO" id="GO:0000900">
    <property type="term" value="F:mRNA regulatory element binding translation repressor activity"/>
    <property type="evidence" value="ECO:0007669"/>
    <property type="project" value="TreeGrafter"/>
</dbReference>
<comment type="caution">
    <text evidence="5">The sequence shown here is derived from an EMBL/GenBank/DDBJ whole genome shotgun (WGS) entry which is preliminary data.</text>
</comment>
<dbReference type="GO" id="GO:0005737">
    <property type="term" value="C:cytoplasm"/>
    <property type="evidence" value="ECO:0007669"/>
    <property type="project" value="TreeGrafter"/>
</dbReference>
<dbReference type="SUPFAM" id="SSF46938">
    <property type="entry name" value="CRAL/TRIO N-terminal domain"/>
    <property type="match status" value="1"/>
</dbReference>
<dbReference type="PROSITE" id="PS50102">
    <property type="entry name" value="RRM"/>
    <property type="match status" value="1"/>
</dbReference>
<dbReference type="GO" id="GO:0005634">
    <property type="term" value="C:nucleus"/>
    <property type="evidence" value="ECO:0007669"/>
    <property type="project" value="TreeGrafter"/>
</dbReference>
<dbReference type="SMART" id="SM01100">
    <property type="entry name" value="CRAL_TRIO_N"/>
    <property type="match status" value="1"/>
</dbReference>
<sequence>MNRKYYVSHEELVDSYSDELVKMARCNKRSVNSNPEPRIKLHFKRTIPRSVSSNLFSQKVFIGGAPPHMTDLDINEAFSKYGNFKVEKKKATDVNNFFYLIYESSACVKNLLNSCAKNTVGEYFTSLGSQTVQVIPWEINNSHFVPTNNQTLLDNKKVIFVGGLHGKMTAKFLADIFSGFGQIVMVTIDVDKFKYPIGSGRVAFADNDGYRRAIAEEFVDVQTPEFKKTIQITPQLEDSMCTFCQERAGPFFCKNFACYRYFCTLCWKIRHSEKGFDQHQPLMRNSKHKPKLGPSVQDQTLYTAHKTVMSQYICKFDDETAKKAEKELNETPTVRKESIENLRAKLKRNNLLVCPVEDDKYLLKFLRRSKFDVEKAEYLLTNYFRIKSEHPKFCSNILPSAIEIFLQQKVSCILPGRTEDGCAVYMLRPGNWNPDLTDLSYMYKLHILNLEWLLANYEEVQVHGIHVIADLEQVGWSQVRNFSKEYALLMTSLYQDAFPLRMKGFHFVAEPKVFSYLFAIIKPFLKSKFLSRIVTHGYNLESLHSHIRKEILPAHLEGFAGTWEDIYDNHVKILRENEQFYSEIGNYKLHQSTAVGNTGKSTEQVGDGRAGVSGTFQKLNVD</sequence>
<dbReference type="PROSITE" id="PS50191">
    <property type="entry name" value="CRAL_TRIO"/>
    <property type="match status" value="1"/>
</dbReference>
<keyword evidence="1 2" id="KW-0694">RNA-binding</keyword>
<dbReference type="AlphaFoldDB" id="A0A7I8W8F5"/>
<dbReference type="EMBL" id="CAJFCJ010000019">
    <property type="protein sequence ID" value="CAD5123681.1"/>
    <property type="molecule type" value="Genomic_DNA"/>
</dbReference>
<evidence type="ECO:0000256" key="1">
    <source>
        <dbReference type="ARBA" id="ARBA00022884"/>
    </source>
</evidence>
<dbReference type="InterPro" id="IPR034819">
    <property type="entry name" value="CPEB"/>
</dbReference>
<evidence type="ECO:0000259" key="3">
    <source>
        <dbReference type="PROSITE" id="PS50102"/>
    </source>
</evidence>
<dbReference type="InterPro" id="IPR011074">
    <property type="entry name" value="CRAL/TRIO_N_dom"/>
</dbReference>
<accession>A0A7I8W8F5</accession>
<dbReference type="Pfam" id="PF16366">
    <property type="entry name" value="CEBP_ZZ"/>
    <property type="match status" value="1"/>
</dbReference>
<dbReference type="PRINTS" id="PR00180">
    <property type="entry name" value="CRETINALDHBP"/>
</dbReference>
<name>A0A7I8W8F5_9ANNE</name>
<dbReference type="GO" id="GO:0043022">
    <property type="term" value="F:ribosome binding"/>
    <property type="evidence" value="ECO:0007669"/>
    <property type="project" value="TreeGrafter"/>
</dbReference>
<protein>
    <submittedName>
        <fullName evidence="5">DgyrCDS12005</fullName>
    </submittedName>
</protein>
<dbReference type="Pfam" id="PF00076">
    <property type="entry name" value="RRM_1"/>
    <property type="match status" value="1"/>
</dbReference>
<feature type="domain" description="CRAL-TRIO" evidence="4">
    <location>
        <begin position="402"/>
        <end position="558"/>
    </location>
</feature>
<dbReference type="InterPro" id="IPR012677">
    <property type="entry name" value="Nucleotide-bd_a/b_plait_sf"/>
</dbReference>
<dbReference type="InterPro" id="IPR036865">
    <property type="entry name" value="CRAL-TRIO_dom_sf"/>
</dbReference>
<dbReference type="PANTHER" id="PTHR12566:SF9">
    <property type="entry name" value="CYTOPLASMIC POLYADENYLATION ELEMENT-BINDING PROTEIN 1"/>
    <property type="match status" value="1"/>
</dbReference>
<dbReference type="Gene3D" id="1.20.5.1200">
    <property type="entry name" value="Alpha-tocopherol transfer"/>
    <property type="match status" value="1"/>
</dbReference>
<dbReference type="InterPro" id="IPR001251">
    <property type="entry name" value="CRAL-TRIO_dom"/>
</dbReference>
<dbReference type="SUPFAM" id="SSF54928">
    <property type="entry name" value="RNA-binding domain, RBD"/>
    <property type="match status" value="1"/>
</dbReference>
<evidence type="ECO:0000313" key="6">
    <source>
        <dbReference type="Proteomes" id="UP000549394"/>
    </source>
</evidence>